<feature type="chain" id="PRO_5045612837" evidence="7">
    <location>
        <begin position="24"/>
        <end position="415"/>
    </location>
</feature>
<dbReference type="PRINTS" id="PR00811">
    <property type="entry name" value="BCTERIALGSPD"/>
</dbReference>
<evidence type="ECO:0000259" key="8">
    <source>
        <dbReference type="Pfam" id="PF00263"/>
    </source>
</evidence>
<comment type="similarity">
    <text evidence="5">Belongs to the bacterial secretin family.</text>
</comment>
<feature type="domain" description="GspD-like N0" evidence="10">
    <location>
        <begin position="28"/>
        <end position="88"/>
    </location>
</feature>
<proteinExistence type="inferred from homology"/>
<dbReference type="InterPro" id="IPR038591">
    <property type="entry name" value="NolW-like_sf"/>
</dbReference>
<dbReference type="PROSITE" id="PS00875">
    <property type="entry name" value="T2SP_D"/>
    <property type="match status" value="1"/>
</dbReference>
<evidence type="ECO:0000256" key="7">
    <source>
        <dbReference type="SAM" id="SignalP"/>
    </source>
</evidence>
<comment type="subcellular location">
    <subcellularLocation>
        <location evidence="6">Cell outer membrane</location>
    </subcellularLocation>
    <subcellularLocation>
        <location evidence="1">Membrane</location>
    </subcellularLocation>
</comment>
<feature type="domain" description="Type II/III secretion system secretin-like" evidence="8">
    <location>
        <begin position="245"/>
        <end position="408"/>
    </location>
</feature>
<keyword evidence="4" id="KW-0472">Membrane</keyword>
<organism evidence="11 12">
    <name type="scientific">Litchfieldella rifensis</name>
    <dbReference type="NCBI Taxonomy" id="762643"/>
    <lineage>
        <taxon>Bacteria</taxon>
        <taxon>Pseudomonadati</taxon>
        <taxon>Pseudomonadota</taxon>
        <taxon>Gammaproteobacteria</taxon>
        <taxon>Oceanospirillales</taxon>
        <taxon>Halomonadaceae</taxon>
        <taxon>Litchfieldella</taxon>
    </lineage>
</organism>
<dbReference type="InterPro" id="IPR004845">
    <property type="entry name" value="T2SS_GspD_CS"/>
</dbReference>
<evidence type="ECO:0000256" key="1">
    <source>
        <dbReference type="ARBA" id="ARBA00004370"/>
    </source>
</evidence>
<dbReference type="InterPro" id="IPR004846">
    <property type="entry name" value="T2SS/T3SS_dom"/>
</dbReference>
<evidence type="ECO:0000256" key="4">
    <source>
        <dbReference type="ARBA" id="ARBA00023136"/>
    </source>
</evidence>
<feature type="signal peptide" evidence="7">
    <location>
        <begin position="1"/>
        <end position="23"/>
    </location>
</feature>
<evidence type="ECO:0000256" key="5">
    <source>
        <dbReference type="RuleBase" id="RU004003"/>
    </source>
</evidence>
<feature type="domain" description="NolW-like" evidence="9">
    <location>
        <begin position="121"/>
        <end position="179"/>
    </location>
</feature>
<evidence type="ECO:0000256" key="2">
    <source>
        <dbReference type="ARBA" id="ARBA00022692"/>
    </source>
</evidence>
<dbReference type="Pfam" id="PF03958">
    <property type="entry name" value="Secretin_N"/>
    <property type="match status" value="1"/>
</dbReference>
<keyword evidence="2" id="KW-0812">Transmembrane</keyword>
<keyword evidence="12" id="KW-1185">Reference proteome</keyword>
<dbReference type="Proteomes" id="UP001595579">
    <property type="component" value="Unassembled WGS sequence"/>
</dbReference>
<evidence type="ECO:0000313" key="11">
    <source>
        <dbReference type="EMBL" id="MFC3282841.1"/>
    </source>
</evidence>
<evidence type="ECO:0000259" key="9">
    <source>
        <dbReference type="Pfam" id="PF03958"/>
    </source>
</evidence>
<keyword evidence="3 7" id="KW-0732">Signal</keyword>
<dbReference type="RefSeq" id="WP_386771913.1">
    <property type="nucleotide sequence ID" value="NZ_JBHRUG010000009.1"/>
</dbReference>
<sequence>MPCSPASLLRILLLSLVASPAWAMPVELIDADIRDFVSWYSDQTGQPLAVAPSVEGELTVYAPDVTPEQLPEFFEGVLHSHGYTIMPGNPSTVVVGSPEDFVDAIAKLPVEPLSTTLLAFANIRASDMVPVVSAYLSSLSPGAVVPQVLPAANALLVTGTDAQLADLAQLLPQFDVAHPQVLIKAVMYETSEGDTFDLGVALGRAHSGTDLAGGFNTNMLGRSLSVAGGSFGIFDGDVLALAVQALRRDSSATVLSTPQVITLSGQRGRISVGQNVPFITGRVTGQAADIENPFQTIERQDVGVSLEVSPVVTASGLVIMDVLTQADSLSSSVEASDVITNQRSITTTVQILSGQTVLLGGLVSEDVTETVSSVPGLGSLPLVGGLFRSTSTSTEKRNLNVLLQATVLPTIGEAS</sequence>
<dbReference type="PRINTS" id="PR01032">
    <property type="entry name" value="PHAGEIV"/>
</dbReference>
<keyword evidence="6" id="KW-0813">Transport</keyword>
<comment type="caution">
    <text evidence="11">The sequence shown here is derived from an EMBL/GenBank/DDBJ whole genome shotgun (WGS) entry which is preliminary data.</text>
</comment>
<dbReference type="Gene3D" id="3.30.1370.120">
    <property type="match status" value="1"/>
</dbReference>
<evidence type="ECO:0000256" key="3">
    <source>
        <dbReference type="ARBA" id="ARBA00022729"/>
    </source>
</evidence>
<reference evidence="12" key="1">
    <citation type="journal article" date="2019" name="Int. J. Syst. Evol. Microbiol.">
        <title>The Global Catalogue of Microorganisms (GCM) 10K type strain sequencing project: providing services to taxonomists for standard genome sequencing and annotation.</title>
        <authorList>
            <consortium name="The Broad Institute Genomics Platform"/>
            <consortium name="The Broad Institute Genome Sequencing Center for Infectious Disease"/>
            <person name="Wu L."/>
            <person name="Ma J."/>
        </authorList>
    </citation>
    <scope>NUCLEOTIDE SEQUENCE [LARGE SCALE GENOMIC DNA]</scope>
    <source>
        <strain evidence="12">CECT 7698</strain>
    </source>
</reference>
<evidence type="ECO:0000259" key="10">
    <source>
        <dbReference type="Pfam" id="PF21305"/>
    </source>
</evidence>
<dbReference type="Pfam" id="PF21305">
    <property type="entry name" value="type_II_gspD_N0"/>
    <property type="match status" value="1"/>
</dbReference>
<dbReference type="EMBL" id="JBHRUG010000009">
    <property type="protein sequence ID" value="MFC3282841.1"/>
    <property type="molecule type" value="Genomic_DNA"/>
</dbReference>
<dbReference type="Pfam" id="PF00263">
    <property type="entry name" value="Secretin"/>
    <property type="match status" value="1"/>
</dbReference>
<evidence type="ECO:0000313" key="12">
    <source>
        <dbReference type="Proteomes" id="UP001595579"/>
    </source>
</evidence>
<protein>
    <submittedName>
        <fullName evidence="11">Secretin N-terminal domain-containing protein</fullName>
    </submittedName>
</protein>
<dbReference type="PANTHER" id="PTHR30332:SF24">
    <property type="entry name" value="SECRETIN GSPD-RELATED"/>
    <property type="match status" value="1"/>
</dbReference>
<gene>
    <name evidence="11" type="ORF">ACFOEV_04370</name>
</gene>
<dbReference type="InterPro" id="IPR049371">
    <property type="entry name" value="GspD-like_N0"/>
</dbReference>
<evidence type="ECO:0000256" key="6">
    <source>
        <dbReference type="RuleBase" id="RU004004"/>
    </source>
</evidence>
<dbReference type="InterPro" id="IPR050810">
    <property type="entry name" value="Bact_Secretion_Sys_Channel"/>
</dbReference>
<dbReference type="PANTHER" id="PTHR30332">
    <property type="entry name" value="PROBABLE GENERAL SECRETION PATHWAY PROTEIN D"/>
    <property type="match status" value="1"/>
</dbReference>
<dbReference type="InterPro" id="IPR005644">
    <property type="entry name" value="NolW-like"/>
</dbReference>
<accession>A0ABV7LKX3</accession>
<name>A0ABV7LKX3_9GAMM</name>
<dbReference type="InterPro" id="IPR001775">
    <property type="entry name" value="GspD/PilQ"/>
</dbReference>